<dbReference type="InterPro" id="IPR027806">
    <property type="entry name" value="HARBI1_dom"/>
</dbReference>
<comment type="cofactor">
    <cofactor evidence="1">
        <name>a divalent metal cation</name>
        <dbReference type="ChEBI" id="CHEBI:60240"/>
    </cofactor>
</comment>
<proteinExistence type="predicted"/>
<keyword evidence="2" id="KW-0479">Metal-binding</keyword>
<gene>
    <name evidence="6" type="primary">LOC136086113</name>
</gene>
<evidence type="ECO:0000313" key="6">
    <source>
        <dbReference type="RefSeq" id="XP_065664455.1"/>
    </source>
</evidence>
<organism evidence="5 6">
    <name type="scientific">Hydra vulgaris</name>
    <name type="common">Hydra</name>
    <name type="synonym">Hydra attenuata</name>
    <dbReference type="NCBI Taxonomy" id="6087"/>
    <lineage>
        <taxon>Eukaryota</taxon>
        <taxon>Metazoa</taxon>
        <taxon>Cnidaria</taxon>
        <taxon>Hydrozoa</taxon>
        <taxon>Hydroidolina</taxon>
        <taxon>Anthoathecata</taxon>
        <taxon>Aplanulata</taxon>
        <taxon>Hydridae</taxon>
        <taxon>Hydra</taxon>
    </lineage>
</organism>
<evidence type="ECO:0000256" key="2">
    <source>
        <dbReference type="ARBA" id="ARBA00022723"/>
    </source>
</evidence>
<evidence type="ECO:0000313" key="5">
    <source>
        <dbReference type="Proteomes" id="UP001652625"/>
    </source>
</evidence>
<keyword evidence="3" id="KW-0472">Membrane</keyword>
<dbReference type="GeneID" id="136086113"/>
<dbReference type="PANTHER" id="PTHR23080">
    <property type="entry name" value="THAP DOMAIN PROTEIN"/>
    <property type="match status" value="1"/>
</dbReference>
<evidence type="ECO:0000259" key="4">
    <source>
        <dbReference type="Pfam" id="PF13359"/>
    </source>
</evidence>
<sequence>MGFDQPEQKKLRRTLIKHPITSLPCSSKMKPVEPLLTEKSIVTEFSSVSFNADVLSPILLDHRNNFLITLMRLRLGLLNEDIADRLNEDIADRLNEDIADRLNEDIADRLNEDIADRFGILKSLCSNIFTAFIKIVAYILGNAIIVWLPMTWSDYKRHNTVNVLIGIAPNGYITFLSKFYGGRASDKFITSGSGFFDLLLERADEVMADRVQIREELLFCYCSLLVPACARVKSQMTANECEKTTDVANLRIHIERAINRIMPFRKIKNLLPISKLHHMDNITLSCAALCNLKPALVKNNSSLKV</sequence>
<protein>
    <submittedName>
        <fullName evidence="6">Uncharacterized protein LOC136086113</fullName>
    </submittedName>
</protein>
<evidence type="ECO:0000256" key="1">
    <source>
        <dbReference type="ARBA" id="ARBA00001968"/>
    </source>
</evidence>
<feature type="domain" description="DDE Tnp4" evidence="4">
    <location>
        <begin position="150"/>
        <end position="291"/>
    </location>
</feature>
<accession>A0ABM4CRF5</accession>
<dbReference type="Pfam" id="PF13359">
    <property type="entry name" value="DDE_Tnp_4"/>
    <property type="match status" value="1"/>
</dbReference>
<evidence type="ECO:0000256" key="3">
    <source>
        <dbReference type="SAM" id="Phobius"/>
    </source>
</evidence>
<reference evidence="6" key="1">
    <citation type="submission" date="2025-08" db="UniProtKB">
        <authorList>
            <consortium name="RefSeq"/>
        </authorList>
    </citation>
    <scope>IDENTIFICATION</scope>
</reference>
<keyword evidence="3" id="KW-1133">Transmembrane helix</keyword>
<dbReference type="RefSeq" id="XP_065664455.1">
    <property type="nucleotide sequence ID" value="XM_065808383.1"/>
</dbReference>
<dbReference type="Proteomes" id="UP001652625">
    <property type="component" value="Chromosome 10"/>
</dbReference>
<keyword evidence="3" id="KW-0812">Transmembrane</keyword>
<keyword evidence="5" id="KW-1185">Reference proteome</keyword>
<feature type="transmembrane region" description="Helical" evidence="3">
    <location>
        <begin position="128"/>
        <end position="148"/>
    </location>
</feature>
<name>A0ABM4CRF5_HYDVU</name>